<evidence type="ECO:0000313" key="3">
    <source>
        <dbReference type="Proteomes" id="UP000775872"/>
    </source>
</evidence>
<evidence type="ECO:0000256" key="1">
    <source>
        <dbReference type="SAM" id="MobiDB-lite"/>
    </source>
</evidence>
<dbReference type="AlphaFoldDB" id="A0A9N9WA46"/>
<accession>A0A9N9WA46</accession>
<feature type="compositionally biased region" description="Low complexity" evidence="1">
    <location>
        <begin position="1"/>
        <end position="24"/>
    </location>
</feature>
<reference evidence="2" key="1">
    <citation type="submission" date="2021-10" db="EMBL/GenBank/DDBJ databases">
        <authorList>
            <person name="Piombo E."/>
        </authorList>
    </citation>
    <scope>NUCLEOTIDE SEQUENCE</scope>
</reference>
<keyword evidence="3" id="KW-1185">Reference proteome</keyword>
<name>A0A9N9WA46_9HYPO</name>
<evidence type="ECO:0000313" key="2">
    <source>
        <dbReference type="EMBL" id="CAH0045909.1"/>
    </source>
</evidence>
<protein>
    <submittedName>
        <fullName evidence="2">Uncharacterized protein</fullName>
    </submittedName>
</protein>
<proteinExistence type="predicted"/>
<gene>
    <name evidence="2" type="ORF">CSOL1703_00012542</name>
</gene>
<sequence>MPSESSSSQSSSGNNSAGSAGSSGKAPTHYRVVREGWGDRPTFQASHGLRMDPTGIEEGNLILDGYIQAGEEAWSSGKK</sequence>
<dbReference type="OrthoDB" id="4232400at2759"/>
<dbReference type="EMBL" id="CABFOC020000013">
    <property type="protein sequence ID" value="CAH0045909.1"/>
    <property type="molecule type" value="Genomic_DNA"/>
</dbReference>
<comment type="caution">
    <text evidence="2">The sequence shown here is derived from an EMBL/GenBank/DDBJ whole genome shotgun (WGS) entry which is preliminary data.</text>
</comment>
<feature type="region of interest" description="Disordered" evidence="1">
    <location>
        <begin position="1"/>
        <end position="53"/>
    </location>
</feature>
<dbReference type="Proteomes" id="UP000775872">
    <property type="component" value="Unassembled WGS sequence"/>
</dbReference>
<organism evidence="2 3">
    <name type="scientific">Clonostachys solani</name>
    <dbReference type="NCBI Taxonomy" id="160281"/>
    <lineage>
        <taxon>Eukaryota</taxon>
        <taxon>Fungi</taxon>
        <taxon>Dikarya</taxon>
        <taxon>Ascomycota</taxon>
        <taxon>Pezizomycotina</taxon>
        <taxon>Sordariomycetes</taxon>
        <taxon>Hypocreomycetidae</taxon>
        <taxon>Hypocreales</taxon>
        <taxon>Bionectriaceae</taxon>
        <taxon>Clonostachys</taxon>
    </lineage>
</organism>